<proteinExistence type="predicted"/>
<dbReference type="HOGENOM" id="CLU_184958_0_0_2"/>
<keyword evidence="1" id="KW-0472">Membrane</keyword>
<dbReference type="EMBL" id="CP008887">
    <property type="protein sequence ID" value="AIU69080.1"/>
    <property type="molecule type" value="Genomic_DNA"/>
</dbReference>
<gene>
    <name evidence="2" type="ORF">TEU_01285</name>
</gene>
<dbReference type="RefSeq" id="WP_050002065.1">
    <property type="nucleotide sequence ID" value="NZ_CP008887.1"/>
</dbReference>
<protein>
    <submittedName>
        <fullName evidence="2">Uncharacterized protein</fullName>
    </submittedName>
</protein>
<dbReference type="GeneID" id="25152065"/>
<feature type="transmembrane region" description="Helical" evidence="1">
    <location>
        <begin position="32"/>
        <end position="49"/>
    </location>
</feature>
<reference evidence="2 3" key="1">
    <citation type="journal article" date="2015" name="Int. J. Syst. Evol. Microbiol.">
        <title>Thermococcus eurythermalis sp. nov., a conditional piezophilic hyperthermophilic archaeon with a wide temperature range isolated from an oil-immersed chimney in the Guaymas Basin.</title>
        <authorList>
            <person name="Zhao W."/>
            <person name="Zeng X."/>
            <person name="Xiao X."/>
        </authorList>
    </citation>
    <scope>NUCLEOTIDE SEQUENCE [LARGE SCALE GENOMIC DNA]</scope>
    <source>
        <strain evidence="2 3">A501</strain>
    </source>
</reference>
<dbReference type="Proteomes" id="UP000029980">
    <property type="component" value="Chromosome"/>
</dbReference>
<dbReference type="KEGG" id="teu:TEU_01285"/>
<feature type="transmembrane region" description="Helical" evidence="1">
    <location>
        <begin position="64"/>
        <end position="82"/>
    </location>
</feature>
<evidence type="ECO:0000313" key="3">
    <source>
        <dbReference type="Proteomes" id="UP000029980"/>
    </source>
</evidence>
<keyword evidence="1" id="KW-0812">Transmembrane</keyword>
<keyword evidence="1" id="KW-1133">Transmembrane helix</keyword>
<evidence type="ECO:0000256" key="1">
    <source>
        <dbReference type="SAM" id="Phobius"/>
    </source>
</evidence>
<sequence length="84" mass="9426">MMGMLVDMVVAILAVALVGVSYLAYRKSHMRAALYLALAFILFALKKVVEISAEGGAIERDIRLIVDFLEVLVLLLFLMAIWRR</sequence>
<dbReference type="AlphaFoldDB" id="A0A097QRI6"/>
<organism evidence="2 3">
    <name type="scientific">Thermococcus eurythermalis</name>
    <dbReference type="NCBI Taxonomy" id="1505907"/>
    <lineage>
        <taxon>Archaea</taxon>
        <taxon>Methanobacteriati</taxon>
        <taxon>Methanobacteriota</taxon>
        <taxon>Thermococci</taxon>
        <taxon>Thermococcales</taxon>
        <taxon>Thermococcaceae</taxon>
        <taxon>Thermococcus</taxon>
    </lineage>
</organism>
<name>A0A097QRI6_9EURY</name>
<keyword evidence="3" id="KW-1185">Reference proteome</keyword>
<dbReference type="STRING" id="1505907.TEU_01285"/>
<evidence type="ECO:0000313" key="2">
    <source>
        <dbReference type="EMBL" id="AIU69080.1"/>
    </source>
</evidence>
<feature type="transmembrane region" description="Helical" evidence="1">
    <location>
        <begin position="6"/>
        <end position="25"/>
    </location>
</feature>
<accession>A0A097QRI6</accession>